<evidence type="ECO:0000313" key="5">
    <source>
        <dbReference type="EMBL" id="KAI1856636.1"/>
    </source>
</evidence>
<dbReference type="Gene3D" id="1.10.630.10">
    <property type="entry name" value="Cytochrome P450"/>
    <property type="match status" value="1"/>
</dbReference>
<dbReference type="PANTHER" id="PTHR24305">
    <property type="entry name" value="CYTOCHROME P450"/>
    <property type="match status" value="1"/>
</dbReference>
<keyword evidence="2" id="KW-0479">Metal-binding</keyword>
<evidence type="ECO:0000313" key="6">
    <source>
        <dbReference type="Proteomes" id="UP000829685"/>
    </source>
</evidence>
<dbReference type="EMBL" id="JAFIMR010000043">
    <property type="protein sequence ID" value="KAI1856636.1"/>
    <property type="molecule type" value="Genomic_DNA"/>
</dbReference>
<dbReference type="PANTHER" id="PTHR24305:SF161">
    <property type="entry name" value="P450, PUTATIVE (EUROFUNG)-RELATED"/>
    <property type="match status" value="1"/>
</dbReference>
<dbReference type="GO" id="GO:0005506">
    <property type="term" value="F:iron ion binding"/>
    <property type="evidence" value="ECO:0007669"/>
    <property type="project" value="InterPro"/>
</dbReference>
<keyword evidence="4" id="KW-1133">Transmembrane helix</keyword>
<sequence length="402" mass="44848">MFVISMSLLRSLTWAVIGSIIIYCAYRVIYNAWIHPLSKFPGPILCKVTNVPYAAWFLGGRQPYKMTELHAQYGPIVRVSPDELSFNSAQSWQDIYGHRADRKILVKGRFYDGGSYAGIGTKSIVSERDPSIHRQMRSYLAGAFSDRSFKEQQGLISMNVDRFIELAGLKSELPAGFDVVALLEMLTFDITGDLAFGQSFNCLRDDQYHPWISISLGALAQGALVEVFNRFPTIAKLCKVVLRHKIEMMTADTRKNEYLALDIIKRRILADGTRSDFLTRILDERDKSAISDRQIAAHASDLVVAGSDTSATALATCLHYLLRDDAVMAKLTTEVRQSFAQYDEISNTATVPLKYLGAVIEEALRIYPPLPLGLPRIVPEGGAIIDGCFIPQGARIYRQLVP</sequence>
<dbReference type="InterPro" id="IPR001128">
    <property type="entry name" value="Cyt_P450"/>
</dbReference>
<dbReference type="InterPro" id="IPR002401">
    <property type="entry name" value="Cyt_P450_E_grp-I"/>
</dbReference>
<accession>A0A9P9WC58</accession>
<reference evidence="5" key="1">
    <citation type="submission" date="2021-03" db="EMBL/GenBank/DDBJ databases">
        <title>Revisited historic fungal species revealed as producer of novel bioactive compounds through whole genome sequencing and comparative genomics.</title>
        <authorList>
            <person name="Vignolle G.A."/>
            <person name="Hochenegger N."/>
            <person name="Mach R.L."/>
            <person name="Mach-Aigner A.R."/>
            <person name="Javad Rahimi M."/>
            <person name="Salim K.A."/>
            <person name="Chan C.M."/>
            <person name="Lim L.B.L."/>
            <person name="Cai F."/>
            <person name="Druzhinina I.S."/>
            <person name="U'Ren J.M."/>
            <person name="Derntl C."/>
        </authorList>
    </citation>
    <scope>NUCLEOTIDE SEQUENCE</scope>
    <source>
        <strain evidence="5">TUCIM 5799</strain>
    </source>
</reference>
<keyword evidence="3" id="KW-0408">Iron</keyword>
<dbReference type="InterPro" id="IPR050121">
    <property type="entry name" value="Cytochrome_P450_monoxygenase"/>
</dbReference>
<keyword evidence="4" id="KW-0812">Transmembrane</keyword>
<proteinExistence type="predicted"/>
<feature type="transmembrane region" description="Helical" evidence="4">
    <location>
        <begin position="12"/>
        <end position="33"/>
    </location>
</feature>
<name>A0A9P9WC58_9PEZI</name>
<keyword evidence="1" id="KW-0349">Heme</keyword>
<dbReference type="SUPFAM" id="SSF48264">
    <property type="entry name" value="Cytochrome P450"/>
    <property type="match status" value="1"/>
</dbReference>
<evidence type="ECO:0000256" key="3">
    <source>
        <dbReference type="ARBA" id="ARBA00023004"/>
    </source>
</evidence>
<dbReference type="AlphaFoldDB" id="A0A9P9WC58"/>
<evidence type="ECO:0008006" key="7">
    <source>
        <dbReference type="Google" id="ProtNLM"/>
    </source>
</evidence>
<keyword evidence="4" id="KW-0472">Membrane</keyword>
<dbReference type="Pfam" id="PF00067">
    <property type="entry name" value="p450"/>
    <property type="match status" value="1"/>
</dbReference>
<organism evidence="5 6">
    <name type="scientific">Neoarthrinium moseri</name>
    <dbReference type="NCBI Taxonomy" id="1658444"/>
    <lineage>
        <taxon>Eukaryota</taxon>
        <taxon>Fungi</taxon>
        <taxon>Dikarya</taxon>
        <taxon>Ascomycota</taxon>
        <taxon>Pezizomycotina</taxon>
        <taxon>Sordariomycetes</taxon>
        <taxon>Xylariomycetidae</taxon>
        <taxon>Amphisphaeriales</taxon>
        <taxon>Apiosporaceae</taxon>
        <taxon>Neoarthrinium</taxon>
    </lineage>
</organism>
<protein>
    <recommendedName>
        <fullName evidence="7">Cytochrome P450</fullName>
    </recommendedName>
</protein>
<dbReference type="GO" id="GO:0020037">
    <property type="term" value="F:heme binding"/>
    <property type="evidence" value="ECO:0007669"/>
    <property type="project" value="InterPro"/>
</dbReference>
<dbReference type="PRINTS" id="PR00463">
    <property type="entry name" value="EP450I"/>
</dbReference>
<keyword evidence="6" id="KW-1185">Reference proteome</keyword>
<dbReference type="GO" id="GO:0004497">
    <property type="term" value="F:monooxygenase activity"/>
    <property type="evidence" value="ECO:0007669"/>
    <property type="project" value="InterPro"/>
</dbReference>
<evidence type="ECO:0000256" key="4">
    <source>
        <dbReference type="SAM" id="Phobius"/>
    </source>
</evidence>
<dbReference type="InterPro" id="IPR036396">
    <property type="entry name" value="Cyt_P450_sf"/>
</dbReference>
<dbReference type="GO" id="GO:0016705">
    <property type="term" value="F:oxidoreductase activity, acting on paired donors, with incorporation or reduction of molecular oxygen"/>
    <property type="evidence" value="ECO:0007669"/>
    <property type="project" value="InterPro"/>
</dbReference>
<evidence type="ECO:0000256" key="2">
    <source>
        <dbReference type="ARBA" id="ARBA00022723"/>
    </source>
</evidence>
<evidence type="ECO:0000256" key="1">
    <source>
        <dbReference type="ARBA" id="ARBA00022617"/>
    </source>
</evidence>
<dbReference type="Proteomes" id="UP000829685">
    <property type="component" value="Unassembled WGS sequence"/>
</dbReference>
<comment type="caution">
    <text evidence="5">The sequence shown here is derived from an EMBL/GenBank/DDBJ whole genome shotgun (WGS) entry which is preliminary data.</text>
</comment>
<gene>
    <name evidence="5" type="ORF">JX265_011595</name>
</gene>